<protein>
    <submittedName>
        <fullName evidence="1">Uncharacterized protein</fullName>
    </submittedName>
</protein>
<reference evidence="2" key="1">
    <citation type="submission" date="2016-11" db="EMBL/GenBank/DDBJ databases">
        <title>Draft genome sequence of Anoxybacillus sp. strain 103 isolated from the Qarvajar hot spring in Nagorno-Karabach.</title>
        <authorList>
            <person name="Hovhannisyan P."/>
            <person name="Panosyan H."/>
            <person name="Birkeland N.-K."/>
        </authorList>
    </citation>
    <scope>NUCLEOTIDE SEQUENCE [LARGE SCALE GENOMIC DNA]</scope>
    <source>
        <strain evidence="2">103</strain>
    </source>
</reference>
<evidence type="ECO:0000313" key="2">
    <source>
        <dbReference type="Proteomes" id="UP000188458"/>
    </source>
</evidence>
<sequence length="202" mass="24654">MRTIAISEENKNLLDEFKKVLDNKEMSDADIVDRYILFGTPFVFKNNEDKYYFLKREIANFFGTSTSNVIMVGSAKLGFSIAPQKLWKLLDDDSDIDMVIISEELFDDYWKQLFEFNINLTYRNEKEDELYRDFLEYFFKGWIRPDKFPFKFDNKRKWFEFFNKISYGEYDKRKITGAIYRNEYFFRKYHEQNIRRLRLGGK</sequence>
<name>A0A1V3FSX4_9BACL</name>
<keyword evidence="2" id="KW-1185">Reference proteome</keyword>
<accession>A0A1V3FSX4</accession>
<gene>
    <name evidence="1" type="ORF">BO219_04415</name>
</gene>
<organism evidence="1 2">
    <name type="scientific">Anoxybacillus kestanbolensis</name>
    <dbReference type="NCBI Taxonomy" id="227476"/>
    <lineage>
        <taxon>Bacteria</taxon>
        <taxon>Bacillati</taxon>
        <taxon>Bacillota</taxon>
        <taxon>Bacilli</taxon>
        <taxon>Bacillales</taxon>
        <taxon>Anoxybacillaceae</taxon>
        <taxon>Anoxybacillus</taxon>
    </lineage>
</organism>
<dbReference type="EMBL" id="MQAD01000005">
    <property type="protein sequence ID" value="OOE04644.1"/>
    <property type="molecule type" value="Genomic_DNA"/>
</dbReference>
<comment type="caution">
    <text evidence="1">The sequence shown here is derived from an EMBL/GenBank/DDBJ whole genome shotgun (WGS) entry which is preliminary data.</text>
</comment>
<evidence type="ECO:0000313" key="1">
    <source>
        <dbReference type="EMBL" id="OOE04644.1"/>
    </source>
</evidence>
<dbReference type="AlphaFoldDB" id="A0A1V3FSX4"/>
<proteinExistence type="predicted"/>
<dbReference type="RefSeq" id="WP_077428554.1">
    <property type="nucleotide sequence ID" value="NZ_MQAD01000005.1"/>
</dbReference>
<dbReference type="Proteomes" id="UP000188458">
    <property type="component" value="Unassembled WGS sequence"/>
</dbReference>